<dbReference type="InterPro" id="IPR050515">
    <property type="entry name" value="Beta-lactam/transpept"/>
</dbReference>
<evidence type="ECO:0000256" key="8">
    <source>
        <dbReference type="ARBA" id="ARBA00022801"/>
    </source>
</evidence>
<dbReference type="GO" id="GO:0008658">
    <property type="term" value="F:penicillin binding"/>
    <property type="evidence" value="ECO:0007669"/>
    <property type="project" value="UniProtKB-UniRule"/>
</dbReference>
<evidence type="ECO:0000256" key="11">
    <source>
        <dbReference type="ARBA" id="ARBA00022989"/>
    </source>
</evidence>
<dbReference type="PANTHER" id="PTHR30627:SF2">
    <property type="entry name" value="PEPTIDOGLYCAN D,D-TRANSPEPTIDASE MRDA"/>
    <property type="match status" value="1"/>
</dbReference>
<dbReference type="InterPro" id="IPR001460">
    <property type="entry name" value="PCN-bd_Tpept"/>
</dbReference>
<evidence type="ECO:0000256" key="5">
    <source>
        <dbReference type="ARBA" id="ARBA00022645"/>
    </source>
</evidence>
<dbReference type="SUPFAM" id="SSF56601">
    <property type="entry name" value="beta-lactamase/transpeptidase-like"/>
    <property type="match status" value="1"/>
</dbReference>
<dbReference type="UniPathway" id="UPA00219"/>
<dbReference type="GO" id="GO:0071972">
    <property type="term" value="F:peptidoglycan L,D-transpeptidase activity"/>
    <property type="evidence" value="ECO:0007669"/>
    <property type="project" value="TreeGrafter"/>
</dbReference>
<keyword evidence="19" id="KW-1185">Reference proteome</keyword>
<dbReference type="GO" id="GO:0071555">
    <property type="term" value="P:cell wall organization"/>
    <property type="evidence" value="ECO:0007669"/>
    <property type="project" value="UniProtKB-KW"/>
</dbReference>
<dbReference type="HAMAP" id="MF_02081">
    <property type="entry name" value="MrdA_transpept"/>
    <property type="match status" value="1"/>
</dbReference>
<dbReference type="PANTHER" id="PTHR30627">
    <property type="entry name" value="PEPTIDOGLYCAN D,D-TRANSPEPTIDASE"/>
    <property type="match status" value="1"/>
</dbReference>
<evidence type="ECO:0000256" key="6">
    <source>
        <dbReference type="ARBA" id="ARBA00022670"/>
    </source>
</evidence>
<dbReference type="Pfam" id="PF03717">
    <property type="entry name" value="PBP_dimer"/>
    <property type="match status" value="1"/>
</dbReference>
<feature type="compositionally biased region" description="Basic and acidic residues" evidence="15">
    <location>
        <begin position="633"/>
        <end position="652"/>
    </location>
</feature>
<evidence type="ECO:0000256" key="14">
    <source>
        <dbReference type="HAMAP-Rule" id="MF_02081"/>
    </source>
</evidence>
<proteinExistence type="inferred from homology"/>
<evidence type="ECO:0000256" key="10">
    <source>
        <dbReference type="ARBA" id="ARBA00022984"/>
    </source>
</evidence>
<organism evidence="18 19">
    <name type="scientific">Psychrobacter sanguinis</name>
    <dbReference type="NCBI Taxonomy" id="861445"/>
    <lineage>
        <taxon>Bacteria</taxon>
        <taxon>Pseudomonadati</taxon>
        <taxon>Pseudomonadota</taxon>
        <taxon>Gammaproteobacteria</taxon>
        <taxon>Moraxellales</taxon>
        <taxon>Moraxellaceae</taxon>
        <taxon>Psychrobacter</taxon>
    </lineage>
</organism>
<evidence type="ECO:0000313" key="18">
    <source>
        <dbReference type="EMBL" id="MUG32007.1"/>
    </source>
</evidence>
<evidence type="ECO:0000256" key="7">
    <source>
        <dbReference type="ARBA" id="ARBA00022692"/>
    </source>
</evidence>
<evidence type="ECO:0000256" key="2">
    <source>
        <dbReference type="ARBA" id="ARBA00004236"/>
    </source>
</evidence>
<dbReference type="InterPro" id="IPR005311">
    <property type="entry name" value="PBP_dimer"/>
</dbReference>
<keyword evidence="9 14" id="KW-0133">Cell shape</keyword>
<keyword evidence="7 14" id="KW-0812">Transmembrane</keyword>
<dbReference type="RefSeq" id="WP_155586939.1">
    <property type="nucleotide sequence ID" value="NZ_WFKQ01000002.1"/>
</dbReference>
<comment type="subcellular location">
    <subcellularLocation>
        <location evidence="14">Cell inner membrane</location>
        <topology evidence="14">Single-pass membrane protein</topology>
    </subcellularLocation>
    <subcellularLocation>
        <location evidence="2">Cell membrane</location>
    </subcellularLocation>
    <subcellularLocation>
        <location evidence="1">Membrane</location>
        <topology evidence="1">Single-pass membrane protein</topology>
    </subcellularLocation>
</comment>
<feature type="region of interest" description="Disordered" evidence="15">
    <location>
        <begin position="633"/>
        <end position="678"/>
    </location>
</feature>
<dbReference type="GO" id="GO:0006508">
    <property type="term" value="P:proteolysis"/>
    <property type="evidence" value="ECO:0007669"/>
    <property type="project" value="UniProtKB-KW"/>
</dbReference>
<accession>A0A844M0H2</accession>
<keyword evidence="5 14" id="KW-0121">Carboxypeptidase</keyword>
<dbReference type="SUPFAM" id="SSF56519">
    <property type="entry name" value="Penicillin binding protein dimerisation domain"/>
    <property type="match status" value="1"/>
</dbReference>
<dbReference type="InterPro" id="IPR012338">
    <property type="entry name" value="Beta-lactam/transpept-like"/>
</dbReference>
<evidence type="ECO:0000259" key="17">
    <source>
        <dbReference type="Pfam" id="PF03717"/>
    </source>
</evidence>
<evidence type="ECO:0000313" key="19">
    <source>
        <dbReference type="Proteomes" id="UP000442109"/>
    </source>
</evidence>
<evidence type="ECO:0000256" key="13">
    <source>
        <dbReference type="ARBA" id="ARBA00023316"/>
    </source>
</evidence>
<feature type="domain" description="Penicillin-binding protein dimerisation" evidence="17">
    <location>
        <begin position="63"/>
        <end position="233"/>
    </location>
</feature>
<comment type="similarity">
    <text evidence="14">Belongs to the transpeptidase family. MrdA subfamily.</text>
</comment>
<evidence type="ECO:0000256" key="3">
    <source>
        <dbReference type="ARBA" id="ARBA00022475"/>
    </source>
</evidence>
<dbReference type="GO" id="GO:0005886">
    <property type="term" value="C:plasma membrane"/>
    <property type="evidence" value="ECO:0007669"/>
    <property type="project" value="UniProtKB-SubCell"/>
</dbReference>
<keyword evidence="4 14" id="KW-0997">Cell inner membrane</keyword>
<keyword evidence="12 14" id="KW-0472">Membrane</keyword>
<evidence type="ECO:0000256" key="12">
    <source>
        <dbReference type="ARBA" id="ARBA00023136"/>
    </source>
</evidence>
<feature type="active site" description="Acyl-ester intermediate" evidence="14">
    <location>
        <position position="324"/>
    </location>
</feature>
<comment type="caution">
    <text evidence="14">Lacks conserved residue(s) required for the propagation of feature annotation.</text>
</comment>
<dbReference type="Pfam" id="PF00905">
    <property type="entry name" value="Transpeptidase"/>
    <property type="match status" value="1"/>
</dbReference>
<feature type="domain" description="Penicillin-binding protein transpeptidase" evidence="16">
    <location>
        <begin position="265"/>
        <end position="600"/>
    </location>
</feature>
<dbReference type="OrthoDB" id="9766847at2"/>
<dbReference type="InterPro" id="IPR017790">
    <property type="entry name" value="Penicillin-binding_protein_2"/>
</dbReference>
<dbReference type="FunFam" id="3.40.710.10:FF:000024">
    <property type="entry name" value="Penicillin-binding protein 2"/>
    <property type="match status" value="1"/>
</dbReference>
<feature type="transmembrane region" description="Helical" evidence="14">
    <location>
        <begin position="20"/>
        <end position="40"/>
    </location>
</feature>
<keyword evidence="11 14" id="KW-1133">Transmembrane helix</keyword>
<evidence type="ECO:0000256" key="1">
    <source>
        <dbReference type="ARBA" id="ARBA00004167"/>
    </source>
</evidence>
<evidence type="ECO:0000259" key="16">
    <source>
        <dbReference type="Pfam" id="PF00905"/>
    </source>
</evidence>
<evidence type="ECO:0000256" key="15">
    <source>
        <dbReference type="SAM" id="MobiDB-lite"/>
    </source>
</evidence>
<dbReference type="GO" id="GO:0009002">
    <property type="term" value="F:serine-type D-Ala-D-Ala carboxypeptidase activity"/>
    <property type="evidence" value="ECO:0007669"/>
    <property type="project" value="UniProtKB-UniRule"/>
</dbReference>
<dbReference type="InterPro" id="IPR036138">
    <property type="entry name" value="PBP_dimer_sf"/>
</dbReference>
<dbReference type="GO" id="GO:0009252">
    <property type="term" value="P:peptidoglycan biosynthetic process"/>
    <property type="evidence" value="ECO:0007669"/>
    <property type="project" value="UniProtKB-UniRule"/>
</dbReference>
<keyword evidence="8 14" id="KW-0378">Hydrolase</keyword>
<comment type="caution">
    <text evidence="18">The sequence shown here is derived from an EMBL/GenBank/DDBJ whole genome shotgun (WGS) entry which is preliminary data.</text>
</comment>
<keyword evidence="6 14" id="KW-0645">Protease</keyword>
<feature type="compositionally biased region" description="Basic and acidic residues" evidence="15">
    <location>
        <begin position="663"/>
        <end position="678"/>
    </location>
</feature>
<sequence length="678" mass="75627">MKQPISSDIRQENRVFISRIFFAALFIFLGLSVLMARYWYLQVYSHEKYITQADNNRVKLISDPPSRGYIYDRNGYLLADNKPVFTAMLSPDEIKDPARTLHLLAPIFDLTEEDITDILARIDKNKNDPVTVKIDITDAQMAQFSERKPFFKGVSIQSKLTRSYPYDDLFAHVIGYVGRINDKESKKIDKERYAGTDLIGKIGIENYYEDLLLGKPGHQAVETNVHGDVLRKLDSTPPVPGNDIYLSLDYGLQKVAQEQLNGRRGAIVAIDPKNGDVLAFVSNPSFDPNPFISGISFKDYGALRDDPDQPLYNRALQGMYPPASTIKPFEGLGAIHYGVMGWNDTIYDPGYFTLPGDSHRFRDWKKGGHGTVNLTKSIVMSVDTYYYKLSYQLGIQRLHDWMIRFGFGSPTGIDLPGEKSGVMPSPKWKKDTYDKDWLPGETISVSIGQGYFLATPLQVANATAMTANLGKKLTPHMLKRSEGAAEVHPIDRPTGQIEFNGTQADWLKMRDAMEETVKRGTGHGIYTPRYRIAGKTGTAQVKSIAQGKSYNKAALDKRHWDHAWFTGFAPVEDPEIAVAVLVENGGGGGSTAAPIGRALFDYWILRRKSDPIVPPTPDELAIIKAQKAEEKARLDAERDAQAALEEALKEQQKQSGTTQPGDKPVEKSADKPKPAQSN</sequence>
<comment type="function">
    <text evidence="14">Catalyzes cross-linking of the peptidoglycan cell wall.</text>
</comment>
<keyword evidence="13 14" id="KW-0961">Cell wall biogenesis/degradation</keyword>
<comment type="catalytic activity">
    <reaction evidence="14">
        <text>Preferential cleavage: (Ac)2-L-Lys-D-Ala-|-D-Ala. Also transpeptidation of peptidyl-alanyl moieties that are N-acyl substituents of D-alanine.</text>
        <dbReference type="EC" id="3.4.16.4"/>
    </reaction>
</comment>
<dbReference type="EC" id="3.4.16.4" evidence="14"/>
<keyword evidence="10 14" id="KW-0573">Peptidoglycan synthesis</keyword>
<dbReference type="GO" id="GO:0008360">
    <property type="term" value="P:regulation of cell shape"/>
    <property type="evidence" value="ECO:0007669"/>
    <property type="project" value="UniProtKB-KW"/>
</dbReference>
<dbReference type="Gene3D" id="3.30.1390.30">
    <property type="entry name" value="Penicillin-binding protein 2a, domain 3"/>
    <property type="match status" value="1"/>
</dbReference>
<protein>
    <recommendedName>
        <fullName evidence="14">Peptidoglycan D,D-transpeptidase MrdA</fullName>
        <ecNumber evidence="14">3.4.16.4</ecNumber>
    </recommendedName>
    <alternativeName>
        <fullName evidence="14">Penicillin-binding protein 2</fullName>
        <shortName evidence="14">PBP-2</shortName>
    </alternativeName>
</protein>
<reference evidence="18 19" key="1">
    <citation type="journal article" date="2019" name="PLoS ONE">
        <title>Pup mortality in New Zealand sea lions (Phocarctos hookeri) at Enderby Island, Auckland Islands, 2013-18.</title>
        <authorList>
            <person name="Michael S.A."/>
            <person name="Hayman D.T.S."/>
            <person name="Gray R."/>
            <person name="Zhang J."/>
            <person name="Rogers L."/>
            <person name="Roe W.D."/>
        </authorList>
    </citation>
    <scope>NUCLEOTIDE SEQUENCE [LARGE SCALE GENOMIC DNA]</scope>
    <source>
        <strain evidence="18 19">SM868</strain>
    </source>
</reference>
<keyword evidence="3 14" id="KW-1003">Cell membrane</keyword>
<dbReference type="EMBL" id="WFKQ01000002">
    <property type="protein sequence ID" value="MUG32007.1"/>
    <property type="molecule type" value="Genomic_DNA"/>
</dbReference>
<dbReference type="Proteomes" id="UP000442109">
    <property type="component" value="Unassembled WGS sequence"/>
</dbReference>
<dbReference type="Gene3D" id="3.40.710.10">
    <property type="entry name" value="DD-peptidase/beta-lactamase superfamily"/>
    <property type="match status" value="1"/>
</dbReference>
<gene>
    <name evidence="14 18" type="primary">mrdA</name>
    <name evidence="18" type="ORF">GB996_04270</name>
</gene>
<dbReference type="NCBIfam" id="TIGR03423">
    <property type="entry name" value="pbp2_mrdA"/>
    <property type="match status" value="1"/>
</dbReference>
<dbReference type="AlphaFoldDB" id="A0A844M0H2"/>
<evidence type="ECO:0000256" key="9">
    <source>
        <dbReference type="ARBA" id="ARBA00022960"/>
    </source>
</evidence>
<evidence type="ECO:0000256" key="4">
    <source>
        <dbReference type="ARBA" id="ARBA00022519"/>
    </source>
</evidence>
<name>A0A844M0H2_9GAMM</name>
<dbReference type="Gene3D" id="3.90.1310.10">
    <property type="entry name" value="Penicillin-binding protein 2a (Domain 2)"/>
    <property type="match status" value="1"/>
</dbReference>
<comment type="pathway">
    <text evidence="14">Cell wall biogenesis; peptidoglycan biosynthesis.</text>
</comment>